<evidence type="ECO:0000256" key="1">
    <source>
        <dbReference type="ARBA" id="ARBA00012513"/>
    </source>
</evidence>
<keyword evidence="4" id="KW-0418">Kinase</keyword>
<dbReference type="SUPFAM" id="SSF56112">
    <property type="entry name" value="Protein kinase-like (PK-like)"/>
    <property type="match status" value="1"/>
</dbReference>
<gene>
    <name evidence="7" type="ORF">V1264_024442</name>
</gene>
<evidence type="ECO:0000256" key="5">
    <source>
        <dbReference type="ARBA" id="ARBA00022840"/>
    </source>
</evidence>
<dbReference type="GO" id="GO:0005524">
    <property type="term" value="F:ATP binding"/>
    <property type="evidence" value="ECO:0007669"/>
    <property type="project" value="UniProtKB-KW"/>
</dbReference>
<evidence type="ECO:0000259" key="6">
    <source>
        <dbReference type="PROSITE" id="PS50011"/>
    </source>
</evidence>
<keyword evidence="8" id="KW-1185">Reference proteome</keyword>
<dbReference type="AlphaFoldDB" id="A0AAN9G0H7"/>
<evidence type="ECO:0000313" key="8">
    <source>
        <dbReference type="Proteomes" id="UP001374579"/>
    </source>
</evidence>
<keyword evidence="2" id="KW-0808">Transferase</keyword>
<dbReference type="PROSITE" id="PS50011">
    <property type="entry name" value="PROTEIN_KINASE_DOM"/>
    <property type="match status" value="1"/>
</dbReference>
<reference evidence="7 8" key="1">
    <citation type="submission" date="2024-02" db="EMBL/GenBank/DDBJ databases">
        <title>Chromosome-scale genome assembly of the rough periwinkle Littorina saxatilis.</title>
        <authorList>
            <person name="De Jode A."/>
            <person name="Faria R."/>
            <person name="Formenti G."/>
            <person name="Sims Y."/>
            <person name="Smith T.P."/>
            <person name="Tracey A."/>
            <person name="Wood J.M.D."/>
            <person name="Zagrodzka Z.B."/>
            <person name="Johannesson K."/>
            <person name="Butlin R.K."/>
            <person name="Leder E.H."/>
        </authorList>
    </citation>
    <scope>NUCLEOTIDE SEQUENCE [LARGE SCALE GENOMIC DNA]</scope>
    <source>
        <strain evidence="7">Snail1</strain>
        <tissue evidence="7">Muscle</tissue>
    </source>
</reference>
<dbReference type="InterPro" id="IPR011009">
    <property type="entry name" value="Kinase-like_dom_sf"/>
</dbReference>
<protein>
    <recommendedName>
        <fullName evidence="1">non-specific serine/threonine protein kinase</fullName>
        <ecNumber evidence="1">2.7.11.1</ecNumber>
    </recommendedName>
</protein>
<dbReference type="Gene3D" id="1.10.510.10">
    <property type="entry name" value="Transferase(Phosphotransferase) domain 1"/>
    <property type="match status" value="1"/>
</dbReference>
<evidence type="ECO:0000256" key="4">
    <source>
        <dbReference type="ARBA" id="ARBA00022777"/>
    </source>
</evidence>
<comment type="caution">
    <text evidence="7">The sequence shown here is derived from an EMBL/GenBank/DDBJ whole genome shotgun (WGS) entry which is preliminary data.</text>
</comment>
<evidence type="ECO:0000313" key="7">
    <source>
        <dbReference type="EMBL" id="KAK7089555.1"/>
    </source>
</evidence>
<keyword evidence="3" id="KW-0547">Nucleotide-binding</keyword>
<dbReference type="Proteomes" id="UP001374579">
    <property type="component" value="Unassembled WGS sequence"/>
</dbReference>
<feature type="domain" description="Protein kinase" evidence="6">
    <location>
        <begin position="1"/>
        <end position="87"/>
    </location>
</feature>
<dbReference type="GO" id="GO:0004674">
    <property type="term" value="F:protein serine/threonine kinase activity"/>
    <property type="evidence" value="ECO:0007669"/>
    <property type="project" value="UniProtKB-EC"/>
</dbReference>
<dbReference type="EMBL" id="JBAMIC010001262">
    <property type="protein sequence ID" value="KAK7089555.1"/>
    <property type="molecule type" value="Genomic_DNA"/>
</dbReference>
<dbReference type="InterPro" id="IPR000719">
    <property type="entry name" value="Prot_kinase_dom"/>
</dbReference>
<evidence type="ECO:0000256" key="3">
    <source>
        <dbReference type="ARBA" id="ARBA00022741"/>
    </source>
</evidence>
<dbReference type="PANTHER" id="PTHR43671">
    <property type="entry name" value="SERINE/THREONINE-PROTEIN KINASE NEK"/>
    <property type="match status" value="1"/>
</dbReference>
<dbReference type="PANTHER" id="PTHR43671:SF13">
    <property type="entry name" value="SERINE_THREONINE-PROTEIN KINASE NEK2"/>
    <property type="match status" value="1"/>
</dbReference>
<sequence length="87" mass="9932">MHYKIFLILPRILEDHEAMADTFCGTPATMSPEVLRKLPYNSKADIWSLGCLVGEMATRTEGYNPASKDLLENVTVRTRERLPEEYS</sequence>
<dbReference type="Pfam" id="PF00069">
    <property type="entry name" value="Pkinase"/>
    <property type="match status" value="1"/>
</dbReference>
<dbReference type="EC" id="2.7.11.1" evidence="1"/>
<accession>A0AAN9G0H7</accession>
<dbReference type="InterPro" id="IPR050660">
    <property type="entry name" value="NEK_Ser/Thr_kinase"/>
</dbReference>
<name>A0AAN9G0H7_9CAEN</name>
<organism evidence="7 8">
    <name type="scientific">Littorina saxatilis</name>
    <dbReference type="NCBI Taxonomy" id="31220"/>
    <lineage>
        <taxon>Eukaryota</taxon>
        <taxon>Metazoa</taxon>
        <taxon>Spiralia</taxon>
        <taxon>Lophotrochozoa</taxon>
        <taxon>Mollusca</taxon>
        <taxon>Gastropoda</taxon>
        <taxon>Caenogastropoda</taxon>
        <taxon>Littorinimorpha</taxon>
        <taxon>Littorinoidea</taxon>
        <taxon>Littorinidae</taxon>
        <taxon>Littorina</taxon>
    </lineage>
</organism>
<proteinExistence type="predicted"/>
<evidence type="ECO:0000256" key="2">
    <source>
        <dbReference type="ARBA" id="ARBA00022679"/>
    </source>
</evidence>
<keyword evidence="5" id="KW-0067">ATP-binding</keyword>